<evidence type="ECO:0000313" key="2">
    <source>
        <dbReference type="Proteomes" id="UP000190648"/>
    </source>
</evidence>
<organism evidence="1 2">
    <name type="scientific">Patagioenas fasciata monilis</name>
    <dbReference type="NCBI Taxonomy" id="372326"/>
    <lineage>
        <taxon>Eukaryota</taxon>
        <taxon>Metazoa</taxon>
        <taxon>Chordata</taxon>
        <taxon>Craniata</taxon>
        <taxon>Vertebrata</taxon>
        <taxon>Euteleostomi</taxon>
        <taxon>Archelosauria</taxon>
        <taxon>Archosauria</taxon>
        <taxon>Dinosauria</taxon>
        <taxon>Saurischia</taxon>
        <taxon>Theropoda</taxon>
        <taxon>Coelurosauria</taxon>
        <taxon>Aves</taxon>
        <taxon>Neognathae</taxon>
        <taxon>Neoaves</taxon>
        <taxon>Columbimorphae</taxon>
        <taxon>Columbiformes</taxon>
        <taxon>Columbidae</taxon>
        <taxon>Patagioenas</taxon>
    </lineage>
</organism>
<accession>A0A1V4JDZ2</accession>
<evidence type="ECO:0000313" key="1">
    <source>
        <dbReference type="EMBL" id="OPJ70483.1"/>
    </source>
</evidence>
<proteinExistence type="predicted"/>
<comment type="caution">
    <text evidence="1">The sequence shown here is derived from an EMBL/GenBank/DDBJ whole genome shotgun (WGS) entry which is preliminary data.</text>
</comment>
<reference evidence="1 2" key="1">
    <citation type="submission" date="2016-02" db="EMBL/GenBank/DDBJ databases">
        <title>Band-tailed pigeon sequencing and assembly.</title>
        <authorList>
            <person name="Soares A.E."/>
            <person name="Novak B.J."/>
            <person name="Rice E.S."/>
            <person name="O'Connell B."/>
            <person name="Chang D."/>
            <person name="Weber S."/>
            <person name="Shapiro B."/>
        </authorList>
    </citation>
    <scope>NUCLEOTIDE SEQUENCE [LARGE SCALE GENOMIC DNA]</scope>
    <source>
        <strain evidence="1">BTP2013</strain>
        <tissue evidence="1">Blood</tissue>
    </source>
</reference>
<keyword evidence="2" id="KW-1185">Reference proteome</keyword>
<dbReference type="Proteomes" id="UP000190648">
    <property type="component" value="Unassembled WGS sequence"/>
</dbReference>
<sequence>MFVYSNHVHLGKEILYPPEAMLGCYWNYSSHMSGVSEKRSSQICVIQIAIAAKELSLQKQVLSIPIIWTVS</sequence>
<dbReference type="AlphaFoldDB" id="A0A1V4JDZ2"/>
<gene>
    <name evidence="1" type="ORF">AV530_019612</name>
</gene>
<name>A0A1V4JDZ2_PATFA</name>
<protein>
    <submittedName>
        <fullName evidence="1">Uncharacterized protein</fullName>
    </submittedName>
</protein>
<dbReference type="EMBL" id="LSYS01007908">
    <property type="protein sequence ID" value="OPJ70483.1"/>
    <property type="molecule type" value="Genomic_DNA"/>
</dbReference>